<evidence type="ECO:0000256" key="2">
    <source>
        <dbReference type="ARBA" id="ARBA00034247"/>
    </source>
</evidence>
<dbReference type="InterPro" id="IPR013656">
    <property type="entry name" value="PAS_4"/>
</dbReference>
<comment type="caution">
    <text evidence="7">The sequence shown here is derived from an EMBL/GenBank/DDBJ whole genome shotgun (WGS) entry which is preliminary data.</text>
</comment>
<dbReference type="PROSITE" id="PS50887">
    <property type="entry name" value="GGDEF"/>
    <property type="match status" value="1"/>
</dbReference>
<organism evidence="7 8">
    <name type="scientific">Teichococcus aestuarii</name>
    <dbReference type="NCBI Taxonomy" id="568898"/>
    <lineage>
        <taxon>Bacteria</taxon>
        <taxon>Pseudomonadati</taxon>
        <taxon>Pseudomonadota</taxon>
        <taxon>Alphaproteobacteria</taxon>
        <taxon>Acetobacterales</taxon>
        <taxon>Roseomonadaceae</taxon>
        <taxon>Roseomonas</taxon>
    </lineage>
</organism>
<dbReference type="SMART" id="SM00267">
    <property type="entry name" value="GGDEF"/>
    <property type="match status" value="1"/>
</dbReference>
<reference evidence="8" key="1">
    <citation type="submission" date="2017-10" db="EMBL/GenBank/DDBJ databases">
        <authorList>
            <person name="Toshchakov S.V."/>
            <person name="Goeva M.A."/>
        </authorList>
    </citation>
    <scope>NUCLEOTIDE SEQUENCE [LARGE SCALE GENOMIC DNA]</scope>
    <source>
        <strain evidence="8">JR1/69-1-13</strain>
    </source>
</reference>
<dbReference type="InterPro" id="IPR000700">
    <property type="entry name" value="PAS-assoc_C"/>
</dbReference>
<protein>
    <recommendedName>
        <fullName evidence="1">diguanylate cyclase</fullName>
        <ecNumber evidence="1">2.7.7.65</ecNumber>
    </recommendedName>
</protein>
<dbReference type="InterPro" id="IPR001610">
    <property type="entry name" value="PAC"/>
</dbReference>
<feature type="domain" description="PAS" evidence="4">
    <location>
        <begin position="382"/>
        <end position="452"/>
    </location>
</feature>
<dbReference type="SMART" id="SM00086">
    <property type="entry name" value="PAC"/>
    <property type="match status" value="1"/>
</dbReference>
<dbReference type="PANTHER" id="PTHR45138:SF9">
    <property type="entry name" value="DIGUANYLATE CYCLASE DGCM-RELATED"/>
    <property type="match status" value="1"/>
</dbReference>
<dbReference type="Pfam" id="PF00990">
    <property type="entry name" value="GGDEF"/>
    <property type="match status" value="1"/>
</dbReference>
<feature type="compositionally biased region" description="Basic residues" evidence="3">
    <location>
        <begin position="9"/>
        <end position="27"/>
    </location>
</feature>
<dbReference type="PROSITE" id="PS50113">
    <property type="entry name" value="PAC"/>
    <property type="match status" value="1"/>
</dbReference>
<dbReference type="EC" id="2.7.7.65" evidence="1"/>
<dbReference type="CDD" id="cd00130">
    <property type="entry name" value="PAS"/>
    <property type="match status" value="1"/>
</dbReference>
<keyword evidence="8" id="KW-1185">Reference proteome</keyword>
<dbReference type="InterPro" id="IPR000014">
    <property type="entry name" value="PAS"/>
</dbReference>
<comment type="catalytic activity">
    <reaction evidence="2">
        <text>2 GTP = 3',3'-c-di-GMP + 2 diphosphate</text>
        <dbReference type="Rhea" id="RHEA:24898"/>
        <dbReference type="ChEBI" id="CHEBI:33019"/>
        <dbReference type="ChEBI" id="CHEBI:37565"/>
        <dbReference type="ChEBI" id="CHEBI:58805"/>
        <dbReference type="EC" id="2.7.7.65"/>
    </reaction>
</comment>
<evidence type="ECO:0000256" key="3">
    <source>
        <dbReference type="SAM" id="MobiDB-lite"/>
    </source>
</evidence>
<dbReference type="InterPro" id="IPR054327">
    <property type="entry name" value="His-kinase-like_sensor"/>
</dbReference>
<accession>A0A2U1V6Q6</accession>
<dbReference type="GO" id="GO:0043709">
    <property type="term" value="P:cell adhesion involved in single-species biofilm formation"/>
    <property type="evidence" value="ECO:0007669"/>
    <property type="project" value="TreeGrafter"/>
</dbReference>
<dbReference type="CDD" id="cd12914">
    <property type="entry name" value="PDC1_DGC_like"/>
    <property type="match status" value="1"/>
</dbReference>
<dbReference type="Gene3D" id="3.30.70.270">
    <property type="match status" value="1"/>
</dbReference>
<dbReference type="PANTHER" id="PTHR45138">
    <property type="entry name" value="REGULATORY COMPONENTS OF SENSORY TRANSDUCTION SYSTEM"/>
    <property type="match status" value="1"/>
</dbReference>
<dbReference type="SUPFAM" id="SSF55073">
    <property type="entry name" value="Nucleotide cyclase"/>
    <property type="match status" value="1"/>
</dbReference>
<dbReference type="AlphaFoldDB" id="A0A2U1V6Q6"/>
<dbReference type="SMART" id="SM00091">
    <property type="entry name" value="PAS"/>
    <property type="match status" value="1"/>
</dbReference>
<dbReference type="EMBL" id="PDOA01000003">
    <property type="protein sequence ID" value="PWC29597.1"/>
    <property type="molecule type" value="Genomic_DNA"/>
</dbReference>
<dbReference type="Pfam" id="PF22588">
    <property type="entry name" value="dCache_1_like"/>
    <property type="match status" value="1"/>
</dbReference>
<dbReference type="Pfam" id="PF08448">
    <property type="entry name" value="PAS_4"/>
    <property type="match status" value="1"/>
</dbReference>
<dbReference type="SUPFAM" id="SSF55785">
    <property type="entry name" value="PYP-like sensor domain (PAS domain)"/>
    <property type="match status" value="1"/>
</dbReference>
<sequence>MRGWVSPRRPPRRRGRGRRAKSRHRPRPRAEGAGLVCAGRSPGCRGRTLRLLLPFKAQASRLHGAAGSLPLRMAAFGMLACLALLGVETLNSVRARAEQLQKAEASVTSLARALVQHADDMLSLADVMLVSLVETARSEGLQLPALGRLNLLLERRATMLQRGLRFSIHGPDGALLATSHPGADAGPAERDEFLHQGAAGGGVAYLGLPVRDRASGAWMLTLSRRIEGPDGSLAGVAVATIETAHFVAHYAWLGLGPQSTVALFRDDGTVLVRHPPRDDLIGRRRLRQDILQSGKDGPEKPDRYISPIDGVKRIGAFHRAENHPILLVVSLSVENVLTGWRNDLAKRAMITGGLILLLAFLGVRLTRSALERHRVAQALAESEASFRSLAENSSDVAMRVDMQCIIRYVSPGIQPWLGWQPQQIAGQFMPNLVAAEDRGTMQATLLRMVSEGLPPTRHTLRLHRRDGALVWAELALHPMRDPRTGRPDGAVIVARDIGEHKAREAQLHRLASTDGLTGLANRRAFDETLEREWRRMVRGDGALSLLLLDVDRFKPFNDRHGHPQGDCCLKAVADALSTLARRPADLAARYGGEEMVLLLPDTDSAGAARMAEAARAAIEGLQWPHEDNTPFRVVTVSIGVATASHGSGLMAAEQLVKAADGALYHAKRNGRNRIVLAEALAERPALPAGGMEDWPPPTRAGQPGQPERG</sequence>
<dbReference type="Proteomes" id="UP000245048">
    <property type="component" value="Unassembled WGS sequence"/>
</dbReference>
<feature type="domain" description="PAC" evidence="5">
    <location>
        <begin position="456"/>
        <end position="509"/>
    </location>
</feature>
<dbReference type="GO" id="GO:1902201">
    <property type="term" value="P:negative regulation of bacterial-type flagellum-dependent cell motility"/>
    <property type="evidence" value="ECO:0007669"/>
    <property type="project" value="TreeGrafter"/>
</dbReference>
<feature type="region of interest" description="Disordered" evidence="3">
    <location>
        <begin position="1"/>
        <end position="34"/>
    </location>
</feature>
<evidence type="ECO:0000313" key="7">
    <source>
        <dbReference type="EMBL" id="PWC29597.1"/>
    </source>
</evidence>
<dbReference type="FunFam" id="3.30.70.270:FF:000001">
    <property type="entry name" value="Diguanylate cyclase domain protein"/>
    <property type="match status" value="1"/>
</dbReference>
<dbReference type="InterPro" id="IPR029787">
    <property type="entry name" value="Nucleotide_cyclase"/>
</dbReference>
<evidence type="ECO:0000259" key="4">
    <source>
        <dbReference type="PROSITE" id="PS50112"/>
    </source>
</evidence>
<evidence type="ECO:0000256" key="1">
    <source>
        <dbReference type="ARBA" id="ARBA00012528"/>
    </source>
</evidence>
<evidence type="ECO:0000259" key="5">
    <source>
        <dbReference type="PROSITE" id="PS50113"/>
    </source>
</evidence>
<dbReference type="OrthoDB" id="9812260at2"/>
<dbReference type="InterPro" id="IPR050469">
    <property type="entry name" value="Diguanylate_Cyclase"/>
</dbReference>
<dbReference type="GO" id="GO:0052621">
    <property type="term" value="F:diguanylate cyclase activity"/>
    <property type="evidence" value="ECO:0007669"/>
    <property type="project" value="UniProtKB-EC"/>
</dbReference>
<dbReference type="NCBIfam" id="TIGR00229">
    <property type="entry name" value="sensory_box"/>
    <property type="match status" value="1"/>
</dbReference>
<feature type="region of interest" description="Disordered" evidence="3">
    <location>
        <begin position="685"/>
        <end position="709"/>
    </location>
</feature>
<evidence type="ECO:0000259" key="6">
    <source>
        <dbReference type="PROSITE" id="PS50887"/>
    </source>
</evidence>
<evidence type="ECO:0000313" key="8">
    <source>
        <dbReference type="Proteomes" id="UP000245048"/>
    </source>
</evidence>
<dbReference type="CDD" id="cd01949">
    <property type="entry name" value="GGDEF"/>
    <property type="match status" value="1"/>
</dbReference>
<dbReference type="PROSITE" id="PS50112">
    <property type="entry name" value="PAS"/>
    <property type="match status" value="1"/>
</dbReference>
<dbReference type="InterPro" id="IPR043128">
    <property type="entry name" value="Rev_trsase/Diguanyl_cyclase"/>
</dbReference>
<feature type="domain" description="GGDEF" evidence="6">
    <location>
        <begin position="541"/>
        <end position="679"/>
    </location>
</feature>
<dbReference type="NCBIfam" id="TIGR00254">
    <property type="entry name" value="GGDEF"/>
    <property type="match status" value="1"/>
</dbReference>
<dbReference type="CDD" id="cd12915">
    <property type="entry name" value="PDC2_DGC_like"/>
    <property type="match status" value="1"/>
</dbReference>
<name>A0A2U1V6Q6_9PROT</name>
<dbReference type="Gene3D" id="3.30.450.20">
    <property type="entry name" value="PAS domain"/>
    <property type="match status" value="3"/>
</dbReference>
<proteinExistence type="predicted"/>
<dbReference type="InterPro" id="IPR035965">
    <property type="entry name" value="PAS-like_dom_sf"/>
</dbReference>
<dbReference type="InterPro" id="IPR000160">
    <property type="entry name" value="GGDEF_dom"/>
</dbReference>
<gene>
    <name evidence="7" type="ORF">CR165_06550</name>
</gene>
<dbReference type="GO" id="GO:0005886">
    <property type="term" value="C:plasma membrane"/>
    <property type="evidence" value="ECO:0007669"/>
    <property type="project" value="TreeGrafter"/>
</dbReference>